<evidence type="ECO:0000256" key="1">
    <source>
        <dbReference type="SAM" id="MobiDB-lite"/>
    </source>
</evidence>
<feature type="region of interest" description="Disordered" evidence="1">
    <location>
        <begin position="1117"/>
        <end position="1162"/>
    </location>
</feature>
<feature type="compositionally biased region" description="Low complexity" evidence="1">
    <location>
        <begin position="319"/>
        <end position="330"/>
    </location>
</feature>
<dbReference type="Proteomes" id="UP000199645">
    <property type="component" value="Unassembled WGS sequence"/>
</dbReference>
<feature type="compositionally biased region" description="Polar residues" evidence="1">
    <location>
        <begin position="190"/>
        <end position="213"/>
    </location>
</feature>
<feature type="region of interest" description="Disordered" evidence="1">
    <location>
        <begin position="660"/>
        <end position="1006"/>
    </location>
</feature>
<keyword evidence="3" id="KW-1185">Reference proteome</keyword>
<feature type="compositionally biased region" description="Low complexity" evidence="1">
    <location>
        <begin position="883"/>
        <end position="895"/>
    </location>
</feature>
<evidence type="ECO:0000313" key="3">
    <source>
        <dbReference type="Proteomes" id="UP000199645"/>
    </source>
</evidence>
<feature type="compositionally biased region" description="Low complexity" evidence="1">
    <location>
        <begin position="757"/>
        <end position="774"/>
    </location>
</feature>
<feature type="compositionally biased region" description="Low complexity" evidence="1">
    <location>
        <begin position="462"/>
        <end position="472"/>
    </location>
</feature>
<feature type="compositionally biased region" description="Low complexity" evidence="1">
    <location>
        <begin position="1125"/>
        <end position="1162"/>
    </location>
</feature>
<proteinExistence type="predicted"/>
<evidence type="ECO:0000313" key="2">
    <source>
        <dbReference type="EMBL" id="SFF28653.1"/>
    </source>
</evidence>
<dbReference type="EMBL" id="FONV01000008">
    <property type="protein sequence ID" value="SFF28653.1"/>
    <property type="molecule type" value="Genomic_DNA"/>
</dbReference>
<feature type="compositionally biased region" description="Low complexity" evidence="1">
    <location>
        <begin position="252"/>
        <end position="263"/>
    </location>
</feature>
<feature type="compositionally biased region" description="Polar residues" evidence="1">
    <location>
        <begin position="662"/>
        <end position="684"/>
    </location>
</feature>
<feature type="compositionally biased region" description="Low complexity" evidence="1">
    <location>
        <begin position="562"/>
        <end position="603"/>
    </location>
</feature>
<feature type="compositionally biased region" description="Polar residues" evidence="1">
    <location>
        <begin position="985"/>
        <end position="999"/>
    </location>
</feature>
<name>A0A1I2HGV3_9ACTN</name>
<feature type="compositionally biased region" description="Pro residues" evidence="1">
    <location>
        <begin position="552"/>
        <end position="561"/>
    </location>
</feature>
<feature type="region of interest" description="Disordered" evidence="1">
    <location>
        <begin position="1018"/>
        <end position="1093"/>
    </location>
</feature>
<feature type="compositionally biased region" description="Polar residues" evidence="1">
    <location>
        <begin position="959"/>
        <end position="970"/>
    </location>
</feature>
<sequence>MAFFRRRPVTPANPPAAPAWISAAPVRRALSAPFTPAATADVRGSLPAHHDPRFADPRMGTVDAHRRLPMLDLPIPVQRAEPPVVPVSLEPSPPPPIVLLPPPSGPWRIQRSVPPAPSASVPPLPAAPPATAPAVSGPPVMPAAAEPTVTGPTAAGPAAAVVRRAPSPGVEGRVRSGLPAPRVRPAGAATTGQVRQVATVQRRLSASGPSPSTGGDGRPATTGSAPVDPAEAIRSPERSSLPASGRSPETTGPPARDGADPAAIQRAATPPAGTLASHRTVRRRAAQRDETLQRAAVDAVAPTTGGARPSPPPQPTNRVPASAPPAVSAHPPAPEGGPSPAQRRFGLGAPLSGSVQRAPRSPDRTTAPVSGQTTVAAPKTGPGSPSPVQPTAEAASPATAPVQRAALPQTTPTTPTTAPAQRAALPNTTPTAPPTAPAQRAALPNTTPTAPPTAPAQHVALPNTTPTAPPTTSVQRVALPSTTPATNAASAPPQRTALTSLPLRSGRTGDPAPGPAIPIPVPGSAAPSASPVQRTALPLAEPTVPLLRTTPPSVPVPPPQSASPGTRPATSVTAATASAAPHTPAAPTQRATPPAPTQRATPPGDAIVPGSAVPLREPSAGNATTAPSVQLAVVTPVARGAAAQTDTRATVVVQQDAAIASSARSGQHTATHVTSAGLGTTPRRTAQPGAAGRRPVMTAPGDERTGAAIRPSSPQRLGPLRTSATAMPTVQRSSAPDDSAPPRSSGADRTVRPQAPAPTAASPNATGAPSGSSGRWSAWTAPLRAARRAMTAVATPGSNGRSDTAAPGGDGRSGTAGWRPRRSAPVQRARSVARPHRNSAARASSPQGADTAAGRLAGTTPAVPASLHPAPPTARSAGHWRESASPAVSPRPARAGVHHRTTTAPAASPSGSGPGASGLPHIATPAASPSPHTPGPVTQRRTANPTTSPLPHTPGPVTQRRTANPTTSPLPHTPAAVVQRRPPSATASAGQAEIGTTGQPHPAREPVRDTVATPAVPIARPAAPSAVHRGQWAGTPERSRNLSPVQRSVTGTAPEPTPARQLTGITPEPPPIQQLAATAPEPPATQRLATGQVSPEIRIAGTPAIQRDTAGPAVTAFPVPGPAAPARSVTTTPETTTRTTRPAGASAPAGSPPSGRAAPPQAELDVLAHRLLDPLSRLLRAELRADRERLGRLRDPL</sequence>
<dbReference type="STRING" id="35752.SAMN05421541_108159"/>
<feature type="compositionally biased region" description="Polar residues" evidence="1">
    <location>
        <begin position="939"/>
        <end position="950"/>
    </location>
</feature>
<reference evidence="2 3" key="1">
    <citation type="submission" date="2016-10" db="EMBL/GenBank/DDBJ databases">
        <authorList>
            <person name="de Groot N.N."/>
        </authorList>
    </citation>
    <scope>NUCLEOTIDE SEQUENCE [LARGE SCALE GENOMIC DNA]</scope>
    <source>
        <strain evidence="2 3">DSM 43019</strain>
    </source>
</reference>
<accession>A0A1I2HGV3</accession>
<gene>
    <name evidence="2" type="ORF">SAMN05421541_108159</name>
</gene>
<feature type="region of interest" description="Disordered" evidence="1">
    <location>
        <begin position="110"/>
        <end position="624"/>
    </location>
</feature>
<feature type="compositionally biased region" description="Polar residues" evidence="1">
    <location>
        <begin position="722"/>
        <end position="731"/>
    </location>
</feature>
<protein>
    <recommendedName>
        <fullName evidence="4">Syndecan 1</fullName>
    </recommendedName>
</protein>
<feature type="compositionally biased region" description="Low complexity" evidence="1">
    <location>
        <begin position="437"/>
        <end position="448"/>
    </location>
</feature>
<feature type="compositionally biased region" description="Low complexity" evidence="1">
    <location>
        <begin position="732"/>
        <end position="748"/>
    </location>
</feature>
<organism evidence="2 3">
    <name type="scientific">Actinoplanes philippinensis</name>
    <dbReference type="NCBI Taxonomy" id="35752"/>
    <lineage>
        <taxon>Bacteria</taxon>
        <taxon>Bacillati</taxon>
        <taxon>Actinomycetota</taxon>
        <taxon>Actinomycetes</taxon>
        <taxon>Micromonosporales</taxon>
        <taxon>Micromonosporaceae</taxon>
        <taxon>Actinoplanes</taxon>
    </lineage>
</organism>
<dbReference type="AlphaFoldDB" id="A0A1I2HGV3"/>
<feature type="compositionally biased region" description="Low complexity" evidence="1">
    <location>
        <begin position="542"/>
        <end position="551"/>
    </location>
</feature>
<feature type="compositionally biased region" description="Low complexity" evidence="1">
    <location>
        <begin position="904"/>
        <end position="930"/>
    </location>
</feature>
<feature type="compositionally biased region" description="Pro residues" evidence="1">
    <location>
        <begin position="114"/>
        <end position="131"/>
    </location>
</feature>
<feature type="compositionally biased region" description="Polar residues" evidence="1">
    <location>
        <begin position="1041"/>
        <end position="1051"/>
    </location>
</feature>
<feature type="compositionally biased region" description="Low complexity" evidence="1">
    <location>
        <begin position="132"/>
        <end position="169"/>
    </location>
</feature>
<feature type="compositionally biased region" description="Low complexity" evidence="1">
    <location>
        <begin position="522"/>
        <end position="532"/>
    </location>
</feature>
<feature type="compositionally biased region" description="Low complexity" evidence="1">
    <location>
        <begin position="390"/>
        <end position="430"/>
    </location>
</feature>
<feature type="compositionally biased region" description="Low complexity" evidence="1">
    <location>
        <begin position="480"/>
        <end position="493"/>
    </location>
</feature>
<evidence type="ECO:0008006" key="4">
    <source>
        <dbReference type="Google" id="ProtNLM"/>
    </source>
</evidence>
<feature type="compositionally biased region" description="Pro residues" evidence="1">
    <location>
        <begin position="512"/>
        <end position="521"/>
    </location>
</feature>